<dbReference type="AlphaFoldDB" id="A0A1F2PNU2"/>
<dbReference type="STRING" id="52694.ACWI_02530"/>
<feature type="DNA-binding region" description="H-T-H motif" evidence="2">
    <location>
        <begin position="36"/>
        <end position="55"/>
    </location>
</feature>
<evidence type="ECO:0000256" key="2">
    <source>
        <dbReference type="PROSITE-ProRule" id="PRU00335"/>
    </source>
</evidence>
<comment type="caution">
    <text evidence="4">The sequence shown here is derived from an EMBL/GenBank/DDBJ whole genome shotgun (WGS) entry which is preliminary data.</text>
</comment>
<dbReference type="PRINTS" id="PR00455">
    <property type="entry name" value="HTHTETR"/>
</dbReference>
<proteinExistence type="predicted"/>
<protein>
    <submittedName>
        <fullName evidence="4">HTH-type transcriptional repressor KstR2</fullName>
    </submittedName>
</protein>
<sequence>MEKEISRRDRKKRQVLTTLVDVTMKLFIEKGFAETTIAEIASAADIGTGTFYNYFHSKEDVLRYVLTKNLDETKDSLEELNRSSMSPPEKISQILLTIGKIFKENQQLFNLCNRHLSLMGPPHGTEFKDILVAIIQEGRINGDFRNDVPIEMITELFMGLIKSALTSHAKISFEENLNYKLKLFMDGLLTK</sequence>
<dbReference type="SUPFAM" id="SSF48498">
    <property type="entry name" value="Tetracyclin repressor-like, C-terminal domain"/>
    <property type="match status" value="1"/>
</dbReference>
<dbReference type="EMBL" id="LKEU01000010">
    <property type="protein sequence ID" value="OFV72342.1"/>
    <property type="molecule type" value="Genomic_DNA"/>
</dbReference>
<name>A0A1F2PNU2_9FIRM</name>
<dbReference type="PANTHER" id="PTHR43479:SF11">
    <property type="entry name" value="ACREF_ENVCD OPERON REPRESSOR-RELATED"/>
    <property type="match status" value="1"/>
</dbReference>
<dbReference type="InterPro" id="IPR009057">
    <property type="entry name" value="Homeodomain-like_sf"/>
</dbReference>
<accession>A0A1F2PNU2</accession>
<gene>
    <name evidence="4" type="primary">kstR2_1</name>
    <name evidence="4" type="ORF">ACWI_02530</name>
</gene>
<dbReference type="SUPFAM" id="SSF46689">
    <property type="entry name" value="Homeodomain-like"/>
    <property type="match status" value="1"/>
</dbReference>
<dbReference type="GO" id="GO:0003677">
    <property type="term" value="F:DNA binding"/>
    <property type="evidence" value="ECO:0007669"/>
    <property type="project" value="UniProtKB-UniRule"/>
</dbReference>
<feature type="domain" description="HTH tetR-type" evidence="3">
    <location>
        <begin position="13"/>
        <end position="73"/>
    </location>
</feature>
<dbReference type="RefSeq" id="WP_070369623.1">
    <property type="nucleotide sequence ID" value="NZ_LKEU01000010.1"/>
</dbReference>
<dbReference type="InterPro" id="IPR050624">
    <property type="entry name" value="HTH-type_Tx_Regulator"/>
</dbReference>
<dbReference type="Pfam" id="PF00440">
    <property type="entry name" value="TetR_N"/>
    <property type="match status" value="1"/>
</dbReference>
<dbReference type="InterPro" id="IPR023772">
    <property type="entry name" value="DNA-bd_HTH_TetR-type_CS"/>
</dbReference>
<dbReference type="InterPro" id="IPR036271">
    <property type="entry name" value="Tet_transcr_reg_TetR-rel_C_sf"/>
</dbReference>
<evidence type="ECO:0000256" key="1">
    <source>
        <dbReference type="ARBA" id="ARBA00023125"/>
    </source>
</evidence>
<evidence type="ECO:0000313" key="5">
    <source>
        <dbReference type="Proteomes" id="UP000176244"/>
    </source>
</evidence>
<keyword evidence="1 2" id="KW-0238">DNA-binding</keyword>
<evidence type="ECO:0000259" key="3">
    <source>
        <dbReference type="PROSITE" id="PS50977"/>
    </source>
</evidence>
<dbReference type="PROSITE" id="PS50977">
    <property type="entry name" value="HTH_TETR_2"/>
    <property type="match status" value="1"/>
</dbReference>
<dbReference type="InterPro" id="IPR001647">
    <property type="entry name" value="HTH_TetR"/>
</dbReference>
<dbReference type="PROSITE" id="PS01081">
    <property type="entry name" value="HTH_TETR_1"/>
    <property type="match status" value="1"/>
</dbReference>
<dbReference type="Proteomes" id="UP000176244">
    <property type="component" value="Unassembled WGS sequence"/>
</dbReference>
<dbReference type="Gene3D" id="1.10.357.10">
    <property type="entry name" value="Tetracycline Repressor, domain 2"/>
    <property type="match status" value="1"/>
</dbReference>
<organism evidence="4 5">
    <name type="scientific">Acetobacterium wieringae</name>
    <dbReference type="NCBI Taxonomy" id="52694"/>
    <lineage>
        <taxon>Bacteria</taxon>
        <taxon>Bacillati</taxon>
        <taxon>Bacillota</taxon>
        <taxon>Clostridia</taxon>
        <taxon>Eubacteriales</taxon>
        <taxon>Eubacteriaceae</taxon>
        <taxon>Acetobacterium</taxon>
    </lineage>
</organism>
<reference evidence="4 5" key="1">
    <citation type="submission" date="2015-09" db="EMBL/GenBank/DDBJ databases">
        <title>Genome sequence of Acetobacterium wieringae DSM 1911.</title>
        <authorList>
            <person name="Poehlein A."/>
            <person name="Bengelsdorf F.R."/>
            <person name="Schiel-Bengelsdorf B."/>
            <person name="Duerre P."/>
            <person name="Daniel R."/>
        </authorList>
    </citation>
    <scope>NUCLEOTIDE SEQUENCE [LARGE SCALE GENOMIC DNA]</scope>
    <source>
        <strain evidence="4 5">DSM 1911</strain>
    </source>
</reference>
<dbReference type="PANTHER" id="PTHR43479">
    <property type="entry name" value="ACREF/ENVCD OPERON REPRESSOR-RELATED"/>
    <property type="match status" value="1"/>
</dbReference>
<evidence type="ECO:0000313" key="4">
    <source>
        <dbReference type="EMBL" id="OFV72342.1"/>
    </source>
</evidence>